<accession>A0ABU3CPI2</accession>
<organism evidence="2 3">
    <name type="scientific">Autumnicola lenta</name>
    <dbReference type="NCBI Taxonomy" id="3075593"/>
    <lineage>
        <taxon>Bacteria</taxon>
        <taxon>Pseudomonadati</taxon>
        <taxon>Bacteroidota</taxon>
        <taxon>Flavobacteriia</taxon>
        <taxon>Flavobacteriales</taxon>
        <taxon>Flavobacteriaceae</taxon>
        <taxon>Autumnicola</taxon>
    </lineage>
</organism>
<dbReference type="PROSITE" id="PS51257">
    <property type="entry name" value="PROKAR_LIPOPROTEIN"/>
    <property type="match status" value="1"/>
</dbReference>
<dbReference type="PANTHER" id="PTHR30535:SF34">
    <property type="entry name" value="MOLYBDATE-BINDING PROTEIN MOLA"/>
    <property type="match status" value="1"/>
</dbReference>
<keyword evidence="3" id="KW-1185">Reference proteome</keyword>
<dbReference type="SUPFAM" id="SSF53807">
    <property type="entry name" value="Helical backbone' metal receptor"/>
    <property type="match status" value="1"/>
</dbReference>
<comment type="caution">
    <text evidence="2">The sequence shown here is derived from an EMBL/GenBank/DDBJ whole genome shotgun (WGS) entry which is preliminary data.</text>
</comment>
<dbReference type="Pfam" id="PF01497">
    <property type="entry name" value="Peripla_BP_2"/>
    <property type="match status" value="1"/>
</dbReference>
<evidence type="ECO:0000259" key="1">
    <source>
        <dbReference type="PROSITE" id="PS50983"/>
    </source>
</evidence>
<dbReference type="InterPro" id="IPR002491">
    <property type="entry name" value="ABC_transptr_periplasmic_BD"/>
</dbReference>
<reference evidence="2 3" key="1">
    <citation type="submission" date="2023-09" db="EMBL/GenBank/DDBJ databases">
        <authorList>
            <person name="Rey-Velasco X."/>
        </authorList>
    </citation>
    <scope>NUCLEOTIDE SEQUENCE [LARGE SCALE GENOMIC DNA]</scope>
    <source>
        <strain evidence="2 3">F260</strain>
    </source>
</reference>
<proteinExistence type="predicted"/>
<dbReference type="Gene3D" id="3.40.50.1980">
    <property type="entry name" value="Nitrogenase molybdenum iron protein domain"/>
    <property type="match status" value="2"/>
</dbReference>
<gene>
    <name evidence="2" type="ORF">RM545_16390</name>
</gene>
<protein>
    <submittedName>
        <fullName evidence="2">ABC transporter substrate-binding protein</fullName>
    </submittedName>
</protein>
<dbReference type="EMBL" id="JAVRHO010000035">
    <property type="protein sequence ID" value="MDT0648273.1"/>
    <property type="molecule type" value="Genomic_DNA"/>
</dbReference>
<feature type="domain" description="Fe/B12 periplasmic-binding" evidence="1">
    <location>
        <begin position="96"/>
        <end position="368"/>
    </location>
</feature>
<sequence>MFLLKKIHSLLILLIFTACKNSEEQSEKRQLSQGKQVEISHATGFEIETFGNYSIIEVKSPWPNAEESFKYLLAEEDAAIPEEIEYDQKVEIPVEKVVVTSTTHIPALEALEEEKTLKGFPGLDFISSVRMRELINDRAVKELGKNENLNTEILIDLEPDVVIGFSIDANNKTFETIQKTGIPVVYNGDWTEETPLGKAEWIKFFGAFYNKSEESKIIFDQISAGYAEAKELAKTAEKQPKVIAGSMYKDQWYMPYGNSWQATFIEDANAQYAYAESDGNGSMSLSFESVLADHQDADFWISAGQFTSYEQLFSASEHYRQFKAVQDKNVYSVSLVKGETGGVVYFELGPQRPDLVLKDLISIFHPDLLPEHERTFYKALAESGSQQ</sequence>
<dbReference type="InterPro" id="IPR050902">
    <property type="entry name" value="ABC_Transporter_SBP"/>
</dbReference>
<dbReference type="PANTHER" id="PTHR30535">
    <property type="entry name" value="VITAMIN B12-BINDING PROTEIN"/>
    <property type="match status" value="1"/>
</dbReference>
<evidence type="ECO:0000313" key="2">
    <source>
        <dbReference type="EMBL" id="MDT0648273.1"/>
    </source>
</evidence>
<evidence type="ECO:0000313" key="3">
    <source>
        <dbReference type="Proteomes" id="UP001245285"/>
    </source>
</evidence>
<dbReference type="Proteomes" id="UP001245285">
    <property type="component" value="Unassembled WGS sequence"/>
</dbReference>
<name>A0ABU3CPI2_9FLAO</name>
<dbReference type="PROSITE" id="PS50983">
    <property type="entry name" value="FE_B12_PBP"/>
    <property type="match status" value="1"/>
</dbReference>